<reference evidence="1" key="1">
    <citation type="submission" date="2021-08" db="EMBL/GenBank/DDBJ databases">
        <title>The first chromosome-level gecko genome reveals the dynamic sex chromosomes of Neotropical dwarf geckos (Sphaerodactylidae: Sphaerodactylus).</title>
        <authorList>
            <person name="Pinto B.J."/>
            <person name="Keating S.E."/>
            <person name="Gamble T."/>
        </authorList>
    </citation>
    <scope>NUCLEOTIDE SEQUENCE</scope>
    <source>
        <strain evidence="1">TG3544</strain>
    </source>
</reference>
<proteinExistence type="predicted"/>
<evidence type="ECO:0000313" key="2">
    <source>
        <dbReference type="Proteomes" id="UP000827872"/>
    </source>
</evidence>
<comment type="caution">
    <text evidence="1">The sequence shown here is derived from an EMBL/GenBank/DDBJ whole genome shotgun (WGS) entry which is preliminary data.</text>
</comment>
<dbReference type="EMBL" id="CM037615">
    <property type="protein sequence ID" value="KAH8013241.1"/>
    <property type="molecule type" value="Genomic_DNA"/>
</dbReference>
<name>A0ACB8G0K8_9SAUR</name>
<accession>A0ACB8G0K8</accession>
<organism evidence="1 2">
    <name type="scientific">Sphaerodactylus townsendi</name>
    <dbReference type="NCBI Taxonomy" id="933632"/>
    <lineage>
        <taxon>Eukaryota</taxon>
        <taxon>Metazoa</taxon>
        <taxon>Chordata</taxon>
        <taxon>Craniata</taxon>
        <taxon>Vertebrata</taxon>
        <taxon>Euteleostomi</taxon>
        <taxon>Lepidosauria</taxon>
        <taxon>Squamata</taxon>
        <taxon>Bifurcata</taxon>
        <taxon>Gekkota</taxon>
        <taxon>Sphaerodactylidae</taxon>
        <taxon>Sphaerodactylus</taxon>
    </lineage>
</organism>
<sequence>MFADGEWCSTTYNFNQDGKWGYCLKPEAGCQNTWENDNASGSCYQLNAQAFLSWKDAYVSCQRQGGDLLSITNTSTLSYFKGKGSIAEEFWIGLHQLGSYEGWQWSDHTPLSFVSWSQEMQNSSPLDGTSCVVMNADTGLWKSYPCETALPYVCKKQFNGTKVELPEVQDYNETECDSDWLPHNGFCYMPRKISASWEAAQQFCKAKNSDLISIHSLADVELVVTQLHDETNDTVWIGFMNKDMPASFKWADGSEVVFTYWDLNEPNVPFNRTPNCVAYSGKLGRWKVLPCENQLKYVCRKKGKVLNETTSSKDCTTKDWKRHGNFCYKIGNEKVSFGTQCNLTIENRFEQEFINSLIRKHSTVEEQYFWTGLQDLNSLGEYSWGSGGENTEKLSYANWDSLQPEYSGGCVAMASGKRLGKWKVQSCSTFKAYSICKKYIGPPRPTEVVPKFTDPCPPGWHNGSDLFCYKLFHKERVLRTRTWEEAERFCEALGGHLPSFNHKEEIKEFHNILRTVISDDRWVWVGLNKRNPEYLASWQWSDNKPVSTVIMPPEFEEDDYDVRDCAAFKSLSVRRRPFWRPYLFDDREYFYLKPFRCDAKLEWVCQITKGTKIKTPEWYKPDEHATHGLSTVIDGSEFWFVSNKNLSYQEAALYCSYNGSDLASVASFTELTGVLSRLEKLSDKWQNWWLKSVIPAGHFHSWFPIYSSYHERHGRDCWHISYHSWYRDPRIDCNSKLPFICEKYNASLLERHDPDYKQPKRWCPQNWTVFQDKCFQKITPRNTTYLKANEHCQTLGGFLPSIRNQAEQDFITSLLPNMPKDIWIGLQFTVKTHKSKWEDNSELLYTNFHPLIRGRVRKILIDVFNEEVTNQCGVLLNNPNSMYIGAWNFTSCADQQALVICQREKDAEFVSNQTEERSNNSMNYLNVTYTIILKNLTWYDALQECQLHNMQLVSITEQYQQAFLAAQVAHHNYPLWIGLSSKDVRFISFFHHV</sequence>
<evidence type="ECO:0000313" key="1">
    <source>
        <dbReference type="EMBL" id="KAH8013241.1"/>
    </source>
</evidence>
<keyword evidence="2" id="KW-1185">Reference proteome</keyword>
<dbReference type="Proteomes" id="UP000827872">
    <property type="component" value="Linkage Group LG02"/>
</dbReference>
<protein>
    <submittedName>
        <fullName evidence="1">Uncharacterized protein</fullName>
    </submittedName>
</protein>
<gene>
    <name evidence="1" type="ORF">K3G42_014510</name>
</gene>